<dbReference type="FunFam" id="1.10.8.60:FF:000022">
    <property type="entry name" value="Fidgetin like 1"/>
    <property type="match status" value="1"/>
</dbReference>
<evidence type="ECO:0000256" key="4">
    <source>
        <dbReference type="ARBA" id="ARBA00023235"/>
    </source>
</evidence>
<dbReference type="PROSITE" id="PS00674">
    <property type="entry name" value="AAA"/>
    <property type="match status" value="1"/>
</dbReference>
<keyword evidence="4" id="KW-0413">Isomerase</keyword>
<evidence type="ECO:0000256" key="5">
    <source>
        <dbReference type="ARBA" id="ARBA00036378"/>
    </source>
</evidence>
<comment type="catalytic activity">
    <reaction evidence="5">
        <text>n ATP + n H2O + a microtubule = n ADP + n phosphate + (n+1) alpha/beta tubulin heterodimers.</text>
        <dbReference type="EC" id="5.6.1.1"/>
    </reaction>
</comment>
<dbReference type="PANTHER" id="PTHR23074">
    <property type="entry name" value="AAA DOMAIN-CONTAINING"/>
    <property type="match status" value="1"/>
</dbReference>
<keyword evidence="1" id="KW-0493">Microtubule</keyword>
<evidence type="ECO:0000259" key="8">
    <source>
        <dbReference type="SMART" id="SM00382"/>
    </source>
</evidence>
<evidence type="ECO:0000256" key="2">
    <source>
        <dbReference type="ARBA" id="ARBA00022741"/>
    </source>
</evidence>
<dbReference type="Gene3D" id="3.40.50.300">
    <property type="entry name" value="P-loop containing nucleotide triphosphate hydrolases"/>
    <property type="match status" value="1"/>
</dbReference>
<keyword evidence="9" id="KW-1185">Reference proteome</keyword>
<name>A0A7E4VEF2_PANRE</name>
<dbReference type="GO" id="GO:0008017">
    <property type="term" value="F:microtubule binding"/>
    <property type="evidence" value="ECO:0007669"/>
    <property type="project" value="UniProtKB-ARBA"/>
</dbReference>
<protein>
    <recommendedName>
        <fullName evidence="6">microtubule-severing ATPase</fullName>
        <ecNumber evidence="6">5.6.1.1</ecNumber>
    </recommendedName>
</protein>
<dbReference type="Proteomes" id="UP000492821">
    <property type="component" value="Unassembled WGS sequence"/>
</dbReference>
<evidence type="ECO:0000313" key="9">
    <source>
        <dbReference type="Proteomes" id="UP000492821"/>
    </source>
</evidence>
<dbReference type="SMART" id="SM00382">
    <property type="entry name" value="AAA"/>
    <property type="match status" value="1"/>
</dbReference>
<dbReference type="PANTHER" id="PTHR23074:SF86">
    <property type="entry name" value="SPASTIN"/>
    <property type="match status" value="1"/>
</dbReference>
<dbReference type="GO" id="GO:0016887">
    <property type="term" value="F:ATP hydrolysis activity"/>
    <property type="evidence" value="ECO:0007669"/>
    <property type="project" value="InterPro"/>
</dbReference>
<dbReference type="AlphaFoldDB" id="A0A7E4VEF2"/>
<evidence type="ECO:0000256" key="1">
    <source>
        <dbReference type="ARBA" id="ARBA00022701"/>
    </source>
</evidence>
<evidence type="ECO:0000313" key="10">
    <source>
        <dbReference type="WBParaSite" id="Pan_g19488.t2"/>
    </source>
</evidence>
<comment type="similarity">
    <text evidence="7">Belongs to the AAA ATPase family.</text>
</comment>
<evidence type="ECO:0000256" key="7">
    <source>
        <dbReference type="RuleBase" id="RU003651"/>
    </source>
</evidence>
<dbReference type="FunFam" id="3.40.50.300:FF:000093">
    <property type="entry name" value="Fidgetin-like 1"/>
    <property type="match status" value="1"/>
</dbReference>
<dbReference type="InterPro" id="IPR027417">
    <property type="entry name" value="P-loop_NTPase"/>
</dbReference>
<reference evidence="10" key="2">
    <citation type="submission" date="2020-10" db="UniProtKB">
        <authorList>
            <consortium name="WormBaseParasite"/>
        </authorList>
    </citation>
    <scope>IDENTIFICATION</scope>
</reference>
<dbReference type="Pfam" id="PF00004">
    <property type="entry name" value="AAA"/>
    <property type="match status" value="1"/>
</dbReference>
<dbReference type="SUPFAM" id="SSF52540">
    <property type="entry name" value="P-loop containing nucleoside triphosphate hydrolases"/>
    <property type="match status" value="1"/>
</dbReference>
<proteinExistence type="inferred from homology"/>
<reference evidence="9" key="1">
    <citation type="journal article" date="2013" name="Genetics">
        <title>The draft genome and transcriptome of Panagrellus redivivus are shaped by the harsh demands of a free-living lifestyle.</title>
        <authorList>
            <person name="Srinivasan J."/>
            <person name="Dillman A.R."/>
            <person name="Macchietto M.G."/>
            <person name="Heikkinen L."/>
            <person name="Lakso M."/>
            <person name="Fracchia K.M."/>
            <person name="Antoshechkin I."/>
            <person name="Mortazavi A."/>
            <person name="Wong G."/>
            <person name="Sternberg P.W."/>
        </authorList>
    </citation>
    <scope>NUCLEOTIDE SEQUENCE [LARGE SCALE GENOMIC DNA]</scope>
    <source>
        <strain evidence="9">MT8872</strain>
    </source>
</reference>
<dbReference type="WBParaSite" id="Pan_g19488.t2">
    <property type="protein sequence ID" value="Pan_g19488.t2"/>
    <property type="gene ID" value="Pan_g19488"/>
</dbReference>
<evidence type="ECO:0000256" key="6">
    <source>
        <dbReference type="ARBA" id="ARBA00038871"/>
    </source>
</evidence>
<dbReference type="InterPro" id="IPR003960">
    <property type="entry name" value="ATPase_AAA_CS"/>
</dbReference>
<evidence type="ECO:0000256" key="3">
    <source>
        <dbReference type="ARBA" id="ARBA00022840"/>
    </source>
</evidence>
<dbReference type="GO" id="GO:0008568">
    <property type="term" value="F:microtubule severing ATPase activity"/>
    <property type="evidence" value="ECO:0007669"/>
    <property type="project" value="UniProtKB-EC"/>
</dbReference>
<keyword evidence="2 7" id="KW-0547">Nucleotide-binding</keyword>
<dbReference type="Gene3D" id="1.10.8.60">
    <property type="match status" value="1"/>
</dbReference>
<dbReference type="InterPro" id="IPR050304">
    <property type="entry name" value="MT-severing_AAA_ATPase"/>
</dbReference>
<dbReference type="GO" id="GO:0005524">
    <property type="term" value="F:ATP binding"/>
    <property type="evidence" value="ECO:0007669"/>
    <property type="project" value="UniProtKB-KW"/>
</dbReference>
<dbReference type="InterPro" id="IPR003593">
    <property type="entry name" value="AAA+_ATPase"/>
</dbReference>
<dbReference type="EC" id="5.6.1.1" evidence="6"/>
<sequence length="457" mass="50420">MSICFFISFFSTTNNPLLSGNQTMAAVTEYDRKRLKAFFDHVNKARKCLYDAMDIDQAAKGKDVRTQLTAIPLYVEAQSSAEAAQKALPKVIPSSQADKIDKDRRFLVTCISGARDRISDLRQLQRDSPSSFLASSSRLPGIVEPTTIQGGAKKKGIAAAFASQAEQDILGTIVDSTNVGLSDIVGNEDAKQALRETVILPALNPALFTGLRSPVRGILLFGPPGNGKTMMAKAVASEGSYTFFNISAATIMSKWVGEGEKMMRELFRIARERQPSIIFIDEIDSMLSARGEDENGSSRRVKTEFLLQFDGITTTSNDRIVVLAATNRPFDLDEAVLRRFPRRIFIDLPSAEARFNAFKASFSATKCSLSASELRRLADHTEGYSFSDLQAVCTEAAWAPLRELPPHRIQRASDRDVRAVNFNDVMKALSVVRPATSEETRQKLREYAGRSAQIPTR</sequence>
<organism evidence="9 10">
    <name type="scientific">Panagrellus redivivus</name>
    <name type="common">Microworm</name>
    <dbReference type="NCBI Taxonomy" id="6233"/>
    <lineage>
        <taxon>Eukaryota</taxon>
        <taxon>Metazoa</taxon>
        <taxon>Ecdysozoa</taxon>
        <taxon>Nematoda</taxon>
        <taxon>Chromadorea</taxon>
        <taxon>Rhabditida</taxon>
        <taxon>Tylenchina</taxon>
        <taxon>Panagrolaimomorpha</taxon>
        <taxon>Panagrolaimoidea</taxon>
        <taxon>Panagrolaimidae</taxon>
        <taxon>Panagrellus</taxon>
    </lineage>
</organism>
<dbReference type="InterPro" id="IPR003959">
    <property type="entry name" value="ATPase_AAA_core"/>
</dbReference>
<feature type="domain" description="AAA+ ATPase" evidence="8">
    <location>
        <begin position="214"/>
        <end position="350"/>
    </location>
</feature>
<dbReference type="InterPro" id="IPR041569">
    <property type="entry name" value="AAA_lid_3"/>
</dbReference>
<dbReference type="CDD" id="cd19509">
    <property type="entry name" value="RecA-like_VPS4-like"/>
    <property type="match status" value="1"/>
</dbReference>
<accession>A0A7E4VEF2</accession>
<keyword evidence="3 7" id="KW-0067">ATP-binding</keyword>
<dbReference type="Pfam" id="PF17862">
    <property type="entry name" value="AAA_lid_3"/>
    <property type="match status" value="1"/>
</dbReference>
<dbReference type="GO" id="GO:0005874">
    <property type="term" value="C:microtubule"/>
    <property type="evidence" value="ECO:0007669"/>
    <property type="project" value="UniProtKB-KW"/>
</dbReference>